<evidence type="ECO:0000256" key="2">
    <source>
        <dbReference type="SAM" id="SignalP"/>
    </source>
</evidence>
<accession>A0A369UPT9</accession>
<dbReference type="InterPro" id="IPR025392">
    <property type="entry name" value="DUF4124"/>
</dbReference>
<feature type="signal peptide" evidence="2">
    <location>
        <begin position="1"/>
        <end position="19"/>
    </location>
</feature>
<name>A0A369UPT9_9GAMM</name>
<feature type="compositionally biased region" description="Low complexity" evidence="1">
    <location>
        <begin position="131"/>
        <end position="142"/>
    </location>
</feature>
<dbReference type="Pfam" id="PF13511">
    <property type="entry name" value="DUF4124"/>
    <property type="match status" value="1"/>
</dbReference>
<evidence type="ECO:0000313" key="5">
    <source>
        <dbReference type="Proteomes" id="UP000253782"/>
    </source>
</evidence>
<reference evidence="4 5" key="1">
    <citation type="submission" date="2018-07" db="EMBL/GenBank/DDBJ databases">
        <title>Dyella tabacisoli L4-6T, whole genome shotgun sequence.</title>
        <authorList>
            <person name="Zhou X.-K."/>
            <person name="Li W.-J."/>
            <person name="Duan Y.-Q."/>
        </authorList>
    </citation>
    <scope>NUCLEOTIDE SEQUENCE [LARGE SCALE GENOMIC DNA]</scope>
    <source>
        <strain evidence="4 5">L4-6</strain>
    </source>
</reference>
<protein>
    <submittedName>
        <fullName evidence="4">DUF4124 domain-containing protein</fullName>
    </submittedName>
</protein>
<dbReference type="AlphaFoldDB" id="A0A369UPT9"/>
<evidence type="ECO:0000256" key="1">
    <source>
        <dbReference type="SAM" id="MobiDB-lite"/>
    </source>
</evidence>
<sequence length="195" mass="20727">MRLHYLPLLLLVFVTPATAQSVIHRCIGANGSPVFTDQPCSAQQATSVQPSGHSAAPASTLEPPPILCAANMAELRQSVLDAFANRDPNRLAGLMLWNGYGSSATVANIRSLTALMKQPLLGFDPDDAPLDADTATDTSSLSIDGTKAPSDEPPPPPKTNRLVLRTGTGEADGNMHKQHFTVVRQYGCLWLRNAG</sequence>
<evidence type="ECO:0000259" key="3">
    <source>
        <dbReference type="Pfam" id="PF13511"/>
    </source>
</evidence>
<dbReference type="EMBL" id="QQAH01000003">
    <property type="protein sequence ID" value="RDD82782.1"/>
    <property type="molecule type" value="Genomic_DNA"/>
</dbReference>
<feature type="region of interest" description="Disordered" evidence="1">
    <location>
        <begin position="126"/>
        <end position="176"/>
    </location>
</feature>
<keyword evidence="2" id="KW-0732">Signal</keyword>
<keyword evidence="5" id="KW-1185">Reference proteome</keyword>
<organism evidence="4 5">
    <name type="scientific">Dyella tabacisoli</name>
    <dbReference type="NCBI Taxonomy" id="2282381"/>
    <lineage>
        <taxon>Bacteria</taxon>
        <taxon>Pseudomonadati</taxon>
        <taxon>Pseudomonadota</taxon>
        <taxon>Gammaproteobacteria</taxon>
        <taxon>Lysobacterales</taxon>
        <taxon>Rhodanobacteraceae</taxon>
        <taxon>Dyella</taxon>
    </lineage>
</organism>
<gene>
    <name evidence="4" type="ORF">DVJ77_04495</name>
</gene>
<dbReference type="Proteomes" id="UP000253782">
    <property type="component" value="Unassembled WGS sequence"/>
</dbReference>
<feature type="domain" description="DUF4124" evidence="3">
    <location>
        <begin position="11"/>
        <end position="60"/>
    </location>
</feature>
<feature type="chain" id="PRO_5016984579" evidence="2">
    <location>
        <begin position="20"/>
        <end position="195"/>
    </location>
</feature>
<proteinExistence type="predicted"/>
<dbReference type="OrthoDB" id="5956287at2"/>
<evidence type="ECO:0000313" key="4">
    <source>
        <dbReference type="EMBL" id="RDD82782.1"/>
    </source>
</evidence>
<comment type="caution">
    <text evidence="4">The sequence shown here is derived from an EMBL/GenBank/DDBJ whole genome shotgun (WGS) entry which is preliminary data.</text>
</comment>